<keyword evidence="4" id="KW-1185">Reference proteome</keyword>
<dbReference type="Pfam" id="PF03732">
    <property type="entry name" value="Retrotrans_gag"/>
    <property type="match status" value="1"/>
</dbReference>
<proteinExistence type="predicted"/>
<evidence type="ECO:0000313" key="3">
    <source>
        <dbReference type="EMBL" id="SJL08101.1"/>
    </source>
</evidence>
<reference evidence="4" key="1">
    <citation type="journal article" date="2017" name="Nat. Ecol. Evol.">
        <title>Genome expansion and lineage-specific genetic innovations in the forest pathogenic fungi Armillaria.</title>
        <authorList>
            <person name="Sipos G."/>
            <person name="Prasanna A.N."/>
            <person name="Walter M.C."/>
            <person name="O'Connor E."/>
            <person name="Balint B."/>
            <person name="Krizsan K."/>
            <person name="Kiss B."/>
            <person name="Hess J."/>
            <person name="Varga T."/>
            <person name="Slot J."/>
            <person name="Riley R."/>
            <person name="Boka B."/>
            <person name="Rigling D."/>
            <person name="Barry K."/>
            <person name="Lee J."/>
            <person name="Mihaltcheva S."/>
            <person name="LaButti K."/>
            <person name="Lipzen A."/>
            <person name="Waldron R."/>
            <person name="Moloney N.M."/>
            <person name="Sperisen C."/>
            <person name="Kredics L."/>
            <person name="Vagvoelgyi C."/>
            <person name="Patrignani A."/>
            <person name="Fitzpatrick D."/>
            <person name="Nagy I."/>
            <person name="Doyle S."/>
            <person name="Anderson J.B."/>
            <person name="Grigoriev I.V."/>
            <person name="Gueldener U."/>
            <person name="Muensterkoetter M."/>
            <person name="Nagy L.G."/>
        </authorList>
    </citation>
    <scope>NUCLEOTIDE SEQUENCE [LARGE SCALE GENOMIC DNA]</scope>
    <source>
        <strain evidence="4">C18/9</strain>
    </source>
</reference>
<sequence>MPPDSEEFNNFYYDEETFGGYTTDVYGDHRGYIPALQQQFNYPFPLSDAPPTIRQHGQYHGPKTSRLYGGANDGAGGSNDIDVEPDDPQEEQRQAAELAGQKLQEIAELEKKLNDVEMEHRDHATKDDRYSVPRPPPDRGRPDPLPQPVGTAAPDAPFLNAQPTMIVLPKVFTGEADDLNRFFGDCMMYFEAHTSYFLLPSQMIPFATSLFNGAAKTWWVHKRLDYWSASTIDIVPTRFRYPTWAEFLHHVNTHFRDPAAMEVQEKKMFKLRMGNGPATTYFQELEVLATKAG</sequence>
<feature type="compositionally biased region" description="Basic and acidic residues" evidence="1">
    <location>
        <begin position="119"/>
        <end position="142"/>
    </location>
</feature>
<name>A0A284RH70_ARMOS</name>
<dbReference type="EMBL" id="FUEG01000009">
    <property type="protein sequence ID" value="SJL08101.1"/>
    <property type="molecule type" value="Genomic_DNA"/>
</dbReference>
<dbReference type="InterPro" id="IPR005162">
    <property type="entry name" value="Retrotrans_gag_dom"/>
</dbReference>
<feature type="domain" description="Retrotransposon gag" evidence="2">
    <location>
        <begin position="206"/>
        <end position="292"/>
    </location>
</feature>
<organism evidence="3 4">
    <name type="scientific">Armillaria ostoyae</name>
    <name type="common">Armillaria root rot fungus</name>
    <dbReference type="NCBI Taxonomy" id="47428"/>
    <lineage>
        <taxon>Eukaryota</taxon>
        <taxon>Fungi</taxon>
        <taxon>Dikarya</taxon>
        <taxon>Basidiomycota</taxon>
        <taxon>Agaricomycotina</taxon>
        <taxon>Agaricomycetes</taxon>
        <taxon>Agaricomycetidae</taxon>
        <taxon>Agaricales</taxon>
        <taxon>Marasmiineae</taxon>
        <taxon>Physalacriaceae</taxon>
        <taxon>Armillaria</taxon>
    </lineage>
</organism>
<dbReference type="Proteomes" id="UP000219338">
    <property type="component" value="Unassembled WGS sequence"/>
</dbReference>
<dbReference type="STRING" id="47428.A0A284RH70"/>
<dbReference type="AlphaFoldDB" id="A0A284RH70"/>
<dbReference type="OrthoDB" id="3068543at2759"/>
<protein>
    <recommendedName>
        <fullName evidence="2">Retrotransposon gag domain-containing protein</fullName>
    </recommendedName>
</protein>
<feature type="region of interest" description="Disordered" evidence="1">
    <location>
        <begin position="119"/>
        <end position="156"/>
    </location>
</feature>
<feature type="region of interest" description="Disordered" evidence="1">
    <location>
        <begin position="43"/>
        <end position="98"/>
    </location>
</feature>
<evidence type="ECO:0000256" key="1">
    <source>
        <dbReference type="SAM" id="MobiDB-lite"/>
    </source>
</evidence>
<evidence type="ECO:0000259" key="2">
    <source>
        <dbReference type="Pfam" id="PF03732"/>
    </source>
</evidence>
<gene>
    <name evidence="3" type="ORF">ARMOST_11463</name>
</gene>
<accession>A0A284RH70</accession>
<evidence type="ECO:0000313" key="4">
    <source>
        <dbReference type="Proteomes" id="UP000219338"/>
    </source>
</evidence>